<evidence type="ECO:0000313" key="2">
    <source>
        <dbReference type="EMBL" id="PFH38769.1"/>
    </source>
</evidence>
<protein>
    <submittedName>
        <fullName evidence="2">Uncharacterized protein</fullName>
    </submittedName>
</protein>
<accession>A0A2A9MLC2</accession>
<evidence type="ECO:0000256" key="1">
    <source>
        <dbReference type="SAM" id="MobiDB-lite"/>
    </source>
</evidence>
<dbReference type="KEGG" id="bbes:BESB_011110"/>
<gene>
    <name evidence="2" type="ORF">BESB_011110</name>
</gene>
<dbReference type="RefSeq" id="XP_029222778.1">
    <property type="nucleotide sequence ID" value="XM_029359865.1"/>
</dbReference>
<sequence>MSNPASPVHSPAAAENPSVSAQTPENHSPAAKSPRSEKDLSRVASVDLCPERAFTSLMTFDASGNPTLVPLREADRDKLKFSELAPEVTGSTAAAWAEEDDIPSEGELDMEQETGSFTCAPCGCTRTPKPVVEEEEEAEKVDEALLEPRVLGENEEVIEEHIVSFYTMPSRTCVTLGEPKELSCPQPLSSYLPASPFCTRDGRVAVDVYAVKADMTRPCAVEEIPEYSVVPQMYKRRDTLARSMHEPRSIDLF</sequence>
<reference evidence="2 3" key="1">
    <citation type="submission" date="2017-09" db="EMBL/GenBank/DDBJ databases">
        <title>Genome sequencing of Besnoitia besnoiti strain Bb-Ger1.</title>
        <authorList>
            <person name="Schares G."/>
            <person name="Venepally P."/>
            <person name="Lorenzi H.A."/>
        </authorList>
    </citation>
    <scope>NUCLEOTIDE SEQUENCE [LARGE SCALE GENOMIC DNA]</scope>
    <source>
        <strain evidence="2 3">Bb-Ger1</strain>
    </source>
</reference>
<dbReference type="GeneID" id="40306173"/>
<dbReference type="Proteomes" id="UP000224006">
    <property type="component" value="Chromosome I"/>
</dbReference>
<name>A0A2A9MLC2_BESBE</name>
<proteinExistence type="predicted"/>
<organism evidence="2 3">
    <name type="scientific">Besnoitia besnoiti</name>
    <name type="common">Apicomplexan protozoan</name>
    <dbReference type="NCBI Taxonomy" id="94643"/>
    <lineage>
        <taxon>Eukaryota</taxon>
        <taxon>Sar</taxon>
        <taxon>Alveolata</taxon>
        <taxon>Apicomplexa</taxon>
        <taxon>Conoidasida</taxon>
        <taxon>Coccidia</taxon>
        <taxon>Eucoccidiorida</taxon>
        <taxon>Eimeriorina</taxon>
        <taxon>Sarcocystidae</taxon>
        <taxon>Besnoitia</taxon>
    </lineage>
</organism>
<feature type="region of interest" description="Disordered" evidence="1">
    <location>
        <begin position="1"/>
        <end position="44"/>
    </location>
</feature>
<evidence type="ECO:0000313" key="3">
    <source>
        <dbReference type="Proteomes" id="UP000224006"/>
    </source>
</evidence>
<dbReference type="OrthoDB" id="329954at2759"/>
<dbReference type="EMBL" id="NWUJ01000001">
    <property type="protein sequence ID" value="PFH38769.1"/>
    <property type="molecule type" value="Genomic_DNA"/>
</dbReference>
<feature type="compositionally biased region" description="Polar residues" evidence="1">
    <location>
        <begin position="17"/>
        <end position="26"/>
    </location>
</feature>
<comment type="caution">
    <text evidence="2">The sequence shown here is derived from an EMBL/GenBank/DDBJ whole genome shotgun (WGS) entry which is preliminary data.</text>
</comment>
<dbReference type="AlphaFoldDB" id="A0A2A9MLC2"/>
<dbReference type="VEuPathDB" id="ToxoDB:BESB_011110"/>
<keyword evidence="3" id="KW-1185">Reference proteome</keyword>